<dbReference type="Pfam" id="PF20569">
    <property type="entry name" value="DUF6778"/>
    <property type="match status" value="1"/>
</dbReference>
<dbReference type="KEGG" id="geh:HYN69_09270"/>
<dbReference type="Proteomes" id="UP000244496">
    <property type="component" value="Chromosome"/>
</dbReference>
<name>A0A2S0ULJ8_9RHOB</name>
<dbReference type="EMBL" id="CP028918">
    <property type="protein sequence ID" value="AWB48676.1"/>
    <property type="molecule type" value="Genomic_DNA"/>
</dbReference>
<dbReference type="InterPro" id="IPR046705">
    <property type="entry name" value="DUF6778"/>
</dbReference>
<sequence length="234" mass="24854">MDMKKIALAFGIALFLSACAGGEPATRSIGVEGLTIASQGGPMPQHAPRVPPQGPAVMAAKYAVQDVQVVVPRTLKVSEANTFKPRADIVWHGDPTGDRYAQVGAILMAAVTDATMPMVEGRPVTVELTLTKFHALTEKTRYTIGGTHELRFDLVVRDAATGDVLDGPRRIVADTKGTGGAQAIADDAAGRTQKVVITERLAQVLRRELSAPVTDPTLVARARTQSLEPLILTR</sequence>
<accession>A0A2S0ULJ8</accession>
<dbReference type="PROSITE" id="PS51257">
    <property type="entry name" value="PROKAR_LIPOPROTEIN"/>
    <property type="match status" value="1"/>
</dbReference>
<reference evidence="2 3" key="1">
    <citation type="submission" date="2018-04" db="EMBL/GenBank/DDBJ databases">
        <title>Genome sequencing of Gemmobacter.</title>
        <authorList>
            <person name="Yi H."/>
            <person name="Baek M.-G."/>
        </authorList>
    </citation>
    <scope>NUCLEOTIDE SEQUENCE [LARGE SCALE GENOMIC DNA]</scope>
    <source>
        <strain evidence="2 3">HYN0069</strain>
    </source>
</reference>
<keyword evidence="3" id="KW-1185">Reference proteome</keyword>
<protein>
    <recommendedName>
        <fullName evidence="4">Lipoprotein</fullName>
    </recommendedName>
</protein>
<evidence type="ECO:0000313" key="3">
    <source>
        <dbReference type="Proteomes" id="UP000244496"/>
    </source>
</evidence>
<dbReference type="AlphaFoldDB" id="A0A2S0ULJ8"/>
<organism evidence="2 3">
    <name type="scientific">Paragemmobacter aquarius</name>
    <dbReference type="NCBI Taxonomy" id="2169400"/>
    <lineage>
        <taxon>Bacteria</taxon>
        <taxon>Pseudomonadati</taxon>
        <taxon>Pseudomonadota</taxon>
        <taxon>Alphaproteobacteria</taxon>
        <taxon>Rhodobacterales</taxon>
        <taxon>Paracoccaceae</taxon>
        <taxon>Paragemmobacter</taxon>
    </lineage>
</organism>
<proteinExistence type="predicted"/>
<feature type="chain" id="PRO_5015753086" description="Lipoprotein" evidence="1">
    <location>
        <begin position="21"/>
        <end position="234"/>
    </location>
</feature>
<evidence type="ECO:0000256" key="1">
    <source>
        <dbReference type="SAM" id="SignalP"/>
    </source>
</evidence>
<gene>
    <name evidence="2" type="ORF">HYN69_09270</name>
</gene>
<evidence type="ECO:0008006" key="4">
    <source>
        <dbReference type="Google" id="ProtNLM"/>
    </source>
</evidence>
<keyword evidence="1" id="KW-0732">Signal</keyword>
<feature type="signal peptide" evidence="1">
    <location>
        <begin position="1"/>
        <end position="20"/>
    </location>
</feature>
<evidence type="ECO:0000313" key="2">
    <source>
        <dbReference type="EMBL" id="AWB48676.1"/>
    </source>
</evidence>